<evidence type="ECO:0000313" key="7">
    <source>
        <dbReference type="EMBL" id="GAY36318.1"/>
    </source>
</evidence>
<organism evidence="7 8">
    <name type="scientific">Citrus unshiu</name>
    <name type="common">Satsuma mandarin</name>
    <name type="synonym">Citrus nobilis var. unshiu</name>
    <dbReference type="NCBI Taxonomy" id="55188"/>
    <lineage>
        <taxon>Eukaryota</taxon>
        <taxon>Viridiplantae</taxon>
        <taxon>Streptophyta</taxon>
        <taxon>Embryophyta</taxon>
        <taxon>Tracheophyta</taxon>
        <taxon>Spermatophyta</taxon>
        <taxon>Magnoliopsida</taxon>
        <taxon>eudicotyledons</taxon>
        <taxon>Gunneridae</taxon>
        <taxon>Pentapetalae</taxon>
        <taxon>rosids</taxon>
        <taxon>malvids</taxon>
        <taxon>Sapindales</taxon>
        <taxon>Rutaceae</taxon>
        <taxon>Aurantioideae</taxon>
        <taxon>Citrus</taxon>
    </lineage>
</organism>
<gene>
    <name evidence="7" type="ORF">CUMW_279560</name>
</gene>
<name>A0A2H5N7W4_CITUN</name>
<dbReference type="GO" id="GO:0031515">
    <property type="term" value="C:tRNA (m1A) methyltransferase complex"/>
    <property type="evidence" value="ECO:0007669"/>
    <property type="project" value="InterPro"/>
</dbReference>
<evidence type="ECO:0000256" key="6">
    <source>
        <dbReference type="ARBA" id="ARBA00032319"/>
    </source>
</evidence>
<comment type="subcellular location">
    <subcellularLocation>
        <location evidence="1">Nucleus</location>
    </subcellularLocation>
</comment>
<dbReference type="Proteomes" id="UP000236630">
    <property type="component" value="Unassembled WGS sequence"/>
</dbReference>
<keyword evidence="5" id="KW-0539">Nucleus</keyword>
<accession>A0A2H5N7W4</accession>
<dbReference type="STRING" id="55188.A0A2H5N7W4"/>
<sequence>MEIQSREQKVFISQHGRIFLFHLKMGFQILIFRRRNHSPVNSDSKVPLRVGEKGIARNLKVVEGKMLDDRLLRPGADTWSFIDKDLLPLLYSLLSSPLATSMHSLQVRKMAIGLQISEPWLREYQVLPSRTHPCMQMSGCGGYILSGTRTATNASSQQ</sequence>
<keyword evidence="8" id="KW-1185">Reference proteome</keyword>
<evidence type="ECO:0000313" key="8">
    <source>
        <dbReference type="Proteomes" id="UP000236630"/>
    </source>
</evidence>
<proteinExistence type="inferred from homology"/>
<dbReference type="AlphaFoldDB" id="A0A2H5N7W4"/>
<dbReference type="EMBL" id="BDQV01002229">
    <property type="protein sequence ID" value="GAY36318.1"/>
    <property type="molecule type" value="Genomic_DNA"/>
</dbReference>
<dbReference type="GO" id="GO:0005634">
    <property type="term" value="C:nucleus"/>
    <property type="evidence" value="ECO:0007669"/>
    <property type="project" value="UniProtKB-SubCell"/>
</dbReference>
<comment type="similarity">
    <text evidence="2">Belongs to the TRM6/GCD10 family.</text>
</comment>
<evidence type="ECO:0000256" key="3">
    <source>
        <dbReference type="ARBA" id="ARBA00021704"/>
    </source>
</evidence>
<evidence type="ECO:0000256" key="4">
    <source>
        <dbReference type="ARBA" id="ARBA00022694"/>
    </source>
</evidence>
<evidence type="ECO:0000256" key="2">
    <source>
        <dbReference type="ARBA" id="ARBA00008320"/>
    </source>
</evidence>
<dbReference type="PANTHER" id="PTHR12945:SF0">
    <property type="entry name" value="TRNA (ADENINE(58)-N(1))-METHYLTRANSFERASE NON-CATALYTIC SUBUNIT TRM6"/>
    <property type="match status" value="1"/>
</dbReference>
<protein>
    <recommendedName>
        <fullName evidence="3">tRNA (adenine(58)-N(1))-methyltransferase non-catalytic subunit TRM6</fullName>
    </recommendedName>
    <alternativeName>
        <fullName evidence="6">tRNA(m1A58)-methyltransferase subunit TRM6</fullName>
    </alternativeName>
</protein>
<keyword evidence="4" id="KW-0819">tRNA processing</keyword>
<reference evidence="7 8" key="1">
    <citation type="journal article" date="2017" name="Front. Genet.">
        <title>Draft sequencing of the heterozygous diploid genome of Satsuma (Citrus unshiu Marc.) using a hybrid assembly approach.</title>
        <authorList>
            <person name="Shimizu T."/>
            <person name="Tanizawa Y."/>
            <person name="Mochizuki T."/>
            <person name="Nagasaki H."/>
            <person name="Yoshioka T."/>
            <person name="Toyoda A."/>
            <person name="Fujiyama A."/>
            <person name="Kaminuma E."/>
            <person name="Nakamura Y."/>
        </authorList>
    </citation>
    <scope>NUCLEOTIDE SEQUENCE [LARGE SCALE GENOMIC DNA]</scope>
    <source>
        <strain evidence="8">cv. Miyagawa wase</strain>
    </source>
</reference>
<dbReference type="PANTHER" id="PTHR12945">
    <property type="entry name" value="TRANSLATION INITIATION FACTOR EIF3-RELATED"/>
    <property type="match status" value="1"/>
</dbReference>
<evidence type="ECO:0000256" key="1">
    <source>
        <dbReference type="ARBA" id="ARBA00004123"/>
    </source>
</evidence>
<comment type="caution">
    <text evidence="7">The sequence shown here is derived from an EMBL/GenBank/DDBJ whole genome shotgun (WGS) entry which is preliminary data.</text>
</comment>
<evidence type="ECO:0000256" key="5">
    <source>
        <dbReference type="ARBA" id="ARBA00023242"/>
    </source>
</evidence>
<dbReference type="InterPro" id="IPR017423">
    <property type="entry name" value="TRM6"/>
</dbReference>
<dbReference type="GO" id="GO:0030488">
    <property type="term" value="P:tRNA methylation"/>
    <property type="evidence" value="ECO:0007669"/>
    <property type="project" value="InterPro"/>
</dbReference>